<reference evidence="3 4" key="1">
    <citation type="journal article" date="2024" name="Plant Biotechnol. J.">
        <title>Dendrobium thyrsiflorum genome and its molecular insights into genes involved in important horticultural traits.</title>
        <authorList>
            <person name="Chen B."/>
            <person name="Wang J.Y."/>
            <person name="Zheng P.J."/>
            <person name="Li K.L."/>
            <person name="Liang Y.M."/>
            <person name="Chen X.F."/>
            <person name="Zhang C."/>
            <person name="Zhao X."/>
            <person name="He X."/>
            <person name="Zhang G.Q."/>
            <person name="Liu Z.J."/>
            <person name="Xu Q."/>
        </authorList>
    </citation>
    <scope>NUCLEOTIDE SEQUENCE [LARGE SCALE GENOMIC DNA]</scope>
    <source>
        <strain evidence="3">GZMU011</strain>
    </source>
</reference>
<feature type="signal peptide" evidence="1">
    <location>
        <begin position="1"/>
        <end position="32"/>
    </location>
</feature>
<dbReference type="AlphaFoldDB" id="A0ABD0UUH3"/>
<dbReference type="Proteomes" id="UP001552299">
    <property type="component" value="Unassembled WGS sequence"/>
</dbReference>
<feature type="domain" description="Bulb-type lectin" evidence="2">
    <location>
        <begin position="34"/>
        <end position="146"/>
    </location>
</feature>
<protein>
    <recommendedName>
        <fullName evidence="2">Bulb-type lectin domain-containing protein</fullName>
    </recommendedName>
</protein>
<dbReference type="InterPro" id="IPR001480">
    <property type="entry name" value="Bulb-type_lectin_dom"/>
</dbReference>
<dbReference type="Gene3D" id="2.90.10.10">
    <property type="entry name" value="Bulb-type lectin domain"/>
    <property type="match status" value="1"/>
</dbReference>
<dbReference type="InterPro" id="IPR036426">
    <property type="entry name" value="Bulb-type_lectin_dom_sf"/>
</dbReference>
<evidence type="ECO:0000256" key="1">
    <source>
        <dbReference type="SAM" id="SignalP"/>
    </source>
</evidence>
<dbReference type="SUPFAM" id="SSF51110">
    <property type="entry name" value="alpha-D-mannose-specific plant lectins"/>
    <property type="match status" value="1"/>
</dbReference>
<evidence type="ECO:0000313" key="3">
    <source>
        <dbReference type="EMBL" id="KAL0916239.1"/>
    </source>
</evidence>
<dbReference type="CDD" id="cd00028">
    <property type="entry name" value="B_lectin"/>
    <property type="match status" value="1"/>
</dbReference>
<dbReference type="PROSITE" id="PS50927">
    <property type="entry name" value="BULB_LECTIN"/>
    <property type="match status" value="1"/>
</dbReference>
<keyword evidence="4" id="KW-1185">Reference proteome</keyword>
<sequence>MAMSSLSFRHASFCFMAAAVVVLGLLAGGSRAQTNQLLAGDILKTGQKISNANYTLLMQPDCNLVLYRGPPEANQAIWYSHTNGKGSGCELRLKTDGDLAIHDKDGKRISHSSTNGTIGSYILLLQRDRNIVLYGKPIWDSGTGTVRTPPTTY</sequence>
<comment type="caution">
    <text evidence="3">The sequence shown here is derived from an EMBL/GenBank/DDBJ whole genome shotgun (WGS) entry which is preliminary data.</text>
</comment>
<dbReference type="GO" id="GO:0051707">
    <property type="term" value="P:response to other organism"/>
    <property type="evidence" value="ECO:0007669"/>
    <property type="project" value="UniProtKB-ARBA"/>
</dbReference>
<name>A0ABD0UUH3_DENTH</name>
<gene>
    <name evidence="3" type="ORF">M5K25_013732</name>
</gene>
<evidence type="ECO:0000313" key="4">
    <source>
        <dbReference type="Proteomes" id="UP001552299"/>
    </source>
</evidence>
<dbReference type="SMART" id="SM00108">
    <property type="entry name" value="B_lectin"/>
    <property type="match status" value="1"/>
</dbReference>
<evidence type="ECO:0000259" key="2">
    <source>
        <dbReference type="PROSITE" id="PS50927"/>
    </source>
</evidence>
<proteinExistence type="predicted"/>
<organism evidence="3 4">
    <name type="scientific">Dendrobium thyrsiflorum</name>
    <name type="common">Pinecone-like raceme dendrobium</name>
    <name type="synonym">Orchid</name>
    <dbReference type="NCBI Taxonomy" id="117978"/>
    <lineage>
        <taxon>Eukaryota</taxon>
        <taxon>Viridiplantae</taxon>
        <taxon>Streptophyta</taxon>
        <taxon>Embryophyta</taxon>
        <taxon>Tracheophyta</taxon>
        <taxon>Spermatophyta</taxon>
        <taxon>Magnoliopsida</taxon>
        <taxon>Liliopsida</taxon>
        <taxon>Asparagales</taxon>
        <taxon>Orchidaceae</taxon>
        <taxon>Epidendroideae</taxon>
        <taxon>Malaxideae</taxon>
        <taxon>Dendrobiinae</taxon>
        <taxon>Dendrobium</taxon>
    </lineage>
</organism>
<keyword evidence="1" id="KW-0732">Signal</keyword>
<dbReference type="EMBL" id="JANQDX010000011">
    <property type="protein sequence ID" value="KAL0916239.1"/>
    <property type="molecule type" value="Genomic_DNA"/>
</dbReference>
<accession>A0ABD0UUH3</accession>
<feature type="chain" id="PRO_5044817123" description="Bulb-type lectin domain-containing protein" evidence="1">
    <location>
        <begin position="33"/>
        <end position="153"/>
    </location>
</feature>